<dbReference type="AlphaFoldDB" id="A0A7Y9PIQ3"/>
<organism evidence="1 2">
    <name type="scientific">Granulicella arctica</name>
    <dbReference type="NCBI Taxonomy" id="940613"/>
    <lineage>
        <taxon>Bacteria</taxon>
        <taxon>Pseudomonadati</taxon>
        <taxon>Acidobacteriota</taxon>
        <taxon>Terriglobia</taxon>
        <taxon>Terriglobales</taxon>
        <taxon>Acidobacteriaceae</taxon>
        <taxon>Granulicella</taxon>
    </lineage>
</organism>
<keyword evidence="2" id="KW-1185">Reference proteome</keyword>
<dbReference type="Proteomes" id="UP000589520">
    <property type="component" value="Unassembled WGS sequence"/>
</dbReference>
<dbReference type="RefSeq" id="WP_179492062.1">
    <property type="nucleotide sequence ID" value="NZ_JACCCW010000002.1"/>
</dbReference>
<reference evidence="1 2" key="1">
    <citation type="submission" date="2020-07" db="EMBL/GenBank/DDBJ databases">
        <title>Genomic Encyclopedia of Type Strains, Phase IV (KMG-V): Genome sequencing to study the core and pangenomes of soil and plant-associated prokaryotes.</title>
        <authorList>
            <person name="Whitman W."/>
        </authorList>
    </citation>
    <scope>NUCLEOTIDE SEQUENCE [LARGE SCALE GENOMIC DNA]</scope>
    <source>
        <strain evidence="1 2">X4EP2</strain>
    </source>
</reference>
<proteinExistence type="predicted"/>
<name>A0A7Y9PIQ3_9BACT</name>
<dbReference type="EMBL" id="JACCCW010000002">
    <property type="protein sequence ID" value="NYF80567.1"/>
    <property type="molecule type" value="Genomic_DNA"/>
</dbReference>
<evidence type="ECO:0000313" key="1">
    <source>
        <dbReference type="EMBL" id="NYF80567.1"/>
    </source>
</evidence>
<evidence type="ECO:0000313" key="2">
    <source>
        <dbReference type="Proteomes" id="UP000589520"/>
    </source>
</evidence>
<accession>A0A7Y9PIQ3</accession>
<sequence>MMNSLRCEGWLVFVLDGNGHTHNGIAGFSEVIGLDEREVTERYSLPGIKAAWRSWFVGLDEWMKYRILSFGMVLS</sequence>
<protein>
    <submittedName>
        <fullName evidence="1">Uncharacterized protein</fullName>
    </submittedName>
</protein>
<comment type="caution">
    <text evidence="1">The sequence shown here is derived from an EMBL/GenBank/DDBJ whole genome shotgun (WGS) entry which is preliminary data.</text>
</comment>
<gene>
    <name evidence="1" type="ORF">HDF17_002887</name>
</gene>